<protein>
    <recommendedName>
        <fullName evidence="10">Probable GTP-binding protein EngB</fullName>
    </recommendedName>
</protein>
<dbReference type="NCBIfam" id="TIGR03598">
    <property type="entry name" value="GTPase_YsxC"/>
    <property type="match status" value="1"/>
</dbReference>
<keyword evidence="5 10" id="KW-0547">Nucleotide-binding</keyword>
<evidence type="ECO:0000313" key="13">
    <source>
        <dbReference type="Proteomes" id="UP000824118"/>
    </source>
</evidence>
<evidence type="ECO:0000256" key="5">
    <source>
        <dbReference type="ARBA" id="ARBA00022741"/>
    </source>
</evidence>
<dbReference type="Proteomes" id="UP000824118">
    <property type="component" value="Unassembled WGS sequence"/>
</dbReference>
<evidence type="ECO:0000256" key="6">
    <source>
        <dbReference type="ARBA" id="ARBA00022842"/>
    </source>
</evidence>
<keyword evidence="3 10" id="KW-0132">Cell division</keyword>
<dbReference type="AlphaFoldDB" id="A0A9D1LYB2"/>
<proteinExistence type="inferred from homology"/>
<dbReference type="InterPro" id="IPR006073">
    <property type="entry name" value="GTP-bd"/>
</dbReference>
<dbReference type="Gene3D" id="3.40.50.300">
    <property type="entry name" value="P-loop containing nucleotide triphosphate hydrolases"/>
    <property type="match status" value="1"/>
</dbReference>
<dbReference type="NCBIfam" id="TIGR00231">
    <property type="entry name" value="small_GTP"/>
    <property type="match status" value="1"/>
</dbReference>
<dbReference type="CDD" id="cd01876">
    <property type="entry name" value="YihA_EngB"/>
    <property type="match status" value="1"/>
</dbReference>
<evidence type="ECO:0000256" key="3">
    <source>
        <dbReference type="ARBA" id="ARBA00022618"/>
    </source>
</evidence>
<dbReference type="InterPro" id="IPR027417">
    <property type="entry name" value="P-loop_NTPase"/>
</dbReference>
<dbReference type="PANTHER" id="PTHR11649">
    <property type="entry name" value="MSS1/TRME-RELATED GTP-BINDING PROTEIN"/>
    <property type="match status" value="1"/>
</dbReference>
<dbReference type="InterPro" id="IPR005225">
    <property type="entry name" value="Small_GTP-bd"/>
</dbReference>
<keyword evidence="8 10" id="KW-0717">Septation</keyword>
<dbReference type="HAMAP" id="MF_00321">
    <property type="entry name" value="GTPase_EngB"/>
    <property type="match status" value="1"/>
</dbReference>
<reference evidence="12" key="1">
    <citation type="submission" date="2020-10" db="EMBL/GenBank/DDBJ databases">
        <authorList>
            <person name="Gilroy R."/>
        </authorList>
    </citation>
    <scope>NUCLEOTIDE SEQUENCE</scope>
    <source>
        <strain evidence="12">ChiGjej1B1-1684</strain>
    </source>
</reference>
<keyword evidence="4" id="KW-0479">Metal-binding</keyword>
<dbReference type="PANTHER" id="PTHR11649:SF13">
    <property type="entry name" value="ENGB-TYPE G DOMAIN-CONTAINING PROTEIN"/>
    <property type="match status" value="1"/>
</dbReference>
<dbReference type="EMBL" id="DVNG01000053">
    <property type="protein sequence ID" value="HIU50111.1"/>
    <property type="molecule type" value="Genomic_DNA"/>
</dbReference>
<sequence>MNINNVKFEFAAGTSSQLPPSQKPEIVFSGRSNVGKSSLINKLVNRKALARVSATPGKTATINFFSVDRFHLVDLPGYGYAKVSRSEKERWSELMEGYFAQDRNFCLVVQIVDIRHKPSADDMHMINFLVENGFPFIIVLTKKDKLKKSQFIKRMEELKTELGEYEGISLFPFSALNGEGAEEIRNVIDECVDDFYSTERTEEFDEE</sequence>
<dbReference type="GO" id="GO:0046872">
    <property type="term" value="F:metal ion binding"/>
    <property type="evidence" value="ECO:0007669"/>
    <property type="project" value="UniProtKB-KW"/>
</dbReference>
<evidence type="ECO:0000256" key="8">
    <source>
        <dbReference type="ARBA" id="ARBA00023210"/>
    </source>
</evidence>
<gene>
    <name evidence="10" type="primary">engB</name>
    <name evidence="12" type="ORF">IAD22_03755</name>
</gene>
<comment type="cofactor">
    <cofactor evidence="1">
        <name>Mg(2+)</name>
        <dbReference type="ChEBI" id="CHEBI:18420"/>
    </cofactor>
</comment>
<dbReference type="GO" id="GO:0005525">
    <property type="term" value="F:GTP binding"/>
    <property type="evidence" value="ECO:0007669"/>
    <property type="project" value="UniProtKB-UniRule"/>
</dbReference>
<comment type="caution">
    <text evidence="12">The sequence shown here is derived from an EMBL/GenBank/DDBJ whole genome shotgun (WGS) entry which is preliminary data.</text>
</comment>
<dbReference type="SUPFAM" id="SSF52540">
    <property type="entry name" value="P-loop containing nucleoside triphosphate hydrolases"/>
    <property type="match status" value="1"/>
</dbReference>
<dbReference type="GO" id="GO:0000917">
    <property type="term" value="P:division septum assembly"/>
    <property type="evidence" value="ECO:0007669"/>
    <property type="project" value="UniProtKB-KW"/>
</dbReference>
<evidence type="ECO:0000256" key="10">
    <source>
        <dbReference type="HAMAP-Rule" id="MF_00321"/>
    </source>
</evidence>
<accession>A0A9D1LYB2</accession>
<evidence type="ECO:0000256" key="1">
    <source>
        <dbReference type="ARBA" id="ARBA00001946"/>
    </source>
</evidence>
<dbReference type="GO" id="GO:0005829">
    <property type="term" value="C:cytosol"/>
    <property type="evidence" value="ECO:0007669"/>
    <property type="project" value="TreeGrafter"/>
</dbReference>
<dbReference type="InterPro" id="IPR030393">
    <property type="entry name" value="G_ENGB_dom"/>
</dbReference>
<keyword evidence="7 10" id="KW-0342">GTP-binding</keyword>
<dbReference type="Pfam" id="PF01926">
    <property type="entry name" value="MMR_HSR1"/>
    <property type="match status" value="1"/>
</dbReference>
<organism evidence="12 13">
    <name type="scientific">Candidatus Limousia pullorum</name>
    <dbReference type="NCBI Taxonomy" id="2840860"/>
    <lineage>
        <taxon>Bacteria</taxon>
        <taxon>Bacillati</taxon>
        <taxon>Bacillota</taxon>
        <taxon>Clostridia</taxon>
        <taxon>Eubacteriales</taxon>
        <taxon>Oscillospiraceae</taxon>
        <taxon>Oscillospiraceae incertae sedis</taxon>
        <taxon>Candidatus Limousia</taxon>
    </lineage>
</organism>
<feature type="domain" description="EngB-type G" evidence="11">
    <location>
        <begin position="22"/>
        <end position="194"/>
    </location>
</feature>
<comment type="similarity">
    <text evidence="2 10">Belongs to the TRAFAC class TrmE-Era-EngA-EngB-Septin-like GTPase superfamily. EngB GTPase family.</text>
</comment>
<reference evidence="12" key="2">
    <citation type="journal article" date="2021" name="PeerJ">
        <title>Extensive microbial diversity within the chicken gut microbiome revealed by metagenomics and culture.</title>
        <authorList>
            <person name="Gilroy R."/>
            <person name="Ravi A."/>
            <person name="Getino M."/>
            <person name="Pursley I."/>
            <person name="Horton D.L."/>
            <person name="Alikhan N.F."/>
            <person name="Baker D."/>
            <person name="Gharbi K."/>
            <person name="Hall N."/>
            <person name="Watson M."/>
            <person name="Adriaenssens E.M."/>
            <person name="Foster-Nyarko E."/>
            <person name="Jarju S."/>
            <person name="Secka A."/>
            <person name="Antonio M."/>
            <person name="Oren A."/>
            <person name="Chaudhuri R.R."/>
            <person name="La Ragione R."/>
            <person name="Hildebrand F."/>
            <person name="Pallen M.J."/>
        </authorList>
    </citation>
    <scope>NUCLEOTIDE SEQUENCE</scope>
    <source>
        <strain evidence="12">ChiGjej1B1-1684</strain>
    </source>
</reference>
<keyword evidence="6" id="KW-0460">Magnesium</keyword>
<dbReference type="InterPro" id="IPR019987">
    <property type="entry name" value="GTP-bd_ribosome_bio_YsxC"/>
</dbReference>
<dbReference type="FunFam" id="3.40.50.300:FF:000098">
    <property type="entry name" value="Probable GTP-binding protein EngB"/>
    <property type="match status" value="1"/>
</dbReference>
<evidence type="ECO:0000259" key="11">
    <source>
        <dbReference type="PROSITE" id="PS51706"/>
    </source>
</evidence>
<evidence type="ECO:0000256" key="7">
    <source>
        <dbReference type="ARBA" id="ARBA00023134"/>
    </source>
</evidence>
<evidence type="ECO:0000256" key="4">
    <source>
        <dbReference type="ARBA" id="ARBA00022723"/>
    </source>
</evidence>
<evidence type="ECO:0000256" key="9">
    <source>
        <dbReference type="ARBA" id="ARBA00023306"/>
    </source>
</evidence>
<keyword evidence="9 10" id="KW-0131">Cell cycle</keyword>
<evidence type="ECO:0000256" key="2">
    <source>
        <dbReference type="ARBA" id="ARBA00009638"/>
    </source>
</evidence>
<dbReference type="PROSITE" id="PS51706">
    <property type="entry name" value="G_ENGB"/>
    <property type="match status" value="1"/>
</dbReference>
<name>A0A9D1LYB2_9FIRM</name>
<comment type="function">
    <text evidence="10">Necessary for normal cell division and for the maintenance of normal septation.</text>
</comment>
<evidence type="ECO:0000313" key="12">
    <source>
        <dbReference type="EMBL" id="HIU50111.1"/>
    </source>
</evidence>